<proteinExistence type="predicted"/>
<dbReference type="Proteomes" id="UP001303046">
    <property type="component" value="Unassembled WGS sequence"/>
</dbReference>
<keyword evidence="2" id="KW-1185">Reference proteome</keyword>
<evidence type="ECO:0000313" key="2">
    <source>
        <dbReference type="Proteomes" id="UP001303046"/>
    </source>
</evidence>
<accession>A0ABR1E3G8</accession>
<protein>
    <submittedName>
        <fullName evidence="1">Uncharacterized protein</fullName>
    </submittedName>
</protein>
<evidence type="ECO:0000313" key="1">
    <source>
        <dbReference type="EMBL" id="KAK6757235.1"/>
    </source>
</evidence>
<sequence>MITDSFGAELRPPGGEESPKVIFEMVTIIVALLFQVMLKRSEEVVFARGQIWAVRDNGVQPVESAAFGEQLSADVQASLIYWPHSLILGTELPSFGIILISCERLCAVLRPAAYNRIFMGKFKVALLLTVPLAGIYKHE</sequence>
<gene>
    <name evidence="1" type="primary">Necator_chrV.g19998</name>
    <name evidence="1" type="ORF">RB195_015206</name>
</gene>
<comment type="caution">
    <text evidence="1">The sequence shown here is derived from an EMBL/GenBank/DDBJ whole genome shotgun (WGS) entry which is preliminary data.</text>
</comment>
<dbReference type="EMBL" id="JAVFWL010000005">
    <property type="protein sequence ID" value="KAK6757235.1"/>
    <property type="molecule type" value="Genomic_DNA"/>
</dbReference>
<name>A0ABR1E3G8_NECAM</name>
<reference evidence="1 2" key="1">
    <citation type="submission" date="2023-08" db="EMBL/GenBank/DDBJ databases">
        <title>A Necator americanus chromosomal reference genome.</title>
        <authorList>
            <person name="Ilik V."/>
            <person name="Petrzelkova K.J."/>
            <person name="Pardy F."/>
            <person name="Fuh T."/>
            <person name="Niatou-Singa F.S."/>
            <person name="Gouil Q."/>
            <person name="Baker L."/>
            <person name="Ritchie M.E."/>
            <person name="Jex A.R."/>
            <person name="Gazzola D."/>
            <person name="Li H."/>
            <person name="Toshio Fujiwara R."/>
            <person name="Zhan B."/>
            <person name="Aroian R.V."/>
            <person name="Pafco B."/>
            <person name="Schwarz E.M."/>
        </authorList>
    </citation>
    <scope>NUCLEOTIDE SEQUENCE [LARGE SCALE GENOMIC DNA]</scope>
    <source>
        <strain evidence="1 2">Aroian</strain>
        <tissue evidence="1">Whole animal</tissue>
    </source>
</reference>
<organism evidence="1 2">
    <name type="scientific">Necator americanus</name>
    <name type="common">Human hookworm</name>
    <dbReference type="NCBI Taxonomy" id="51031"/>
    <lineage>
        <taxon>Eukaryota</taxon>
        <taxon>Metazoa</taxon>
        <taxon>Ecdysozoa</taxon>
        <taxon>Nematoda</taxon>
        <taxon>Chromadorea</taxon>
        <taxon>Rhabditida</taxon>
        <taxon>Rhabditina</taxon>
        <taxon>Rhabditomorpha</taxon>
        <taxon>Strongyloidea</taxon>
        <taxon>Ancylostomatidae</taxon>
        <taxon>Bunostominae</taxon>
        <taxon>Necator</taxon>
    </lineage>
</organism>